<dbReference type="InterPro" id="IPR053728">
    <property type="entry name" value="Alginate_Permeability_Chnl"/>
</dbReference>
<proteinExistence type="predicted"/>
<evidence type="ECO:0008006" key="2">
    <source>
        <dbReference type="Google" id="ProtNLM"/>
    </source>
</evidence>
<sequence length="493" mass="54725">MKRVLTLTLVLFVLMTLNLSAQDEKKVEFKLNGVYTAWGQLQNDFRLGAIPYEDHYIVQMLRLNLSANYGPDLKAVTRLDLGQGWWGVDNEPPTYRGASGLFDNKDTHYMLHVDQAYLWFNFHPLSTAFTVGRFNWSTGNKMVLDNNYDGITGDISLGGSNLKLGWAKISEGVNGISDVKPDGPLPYGHNDPRDANLFLASFNTKFNTTSLEIYGMYYNDAGIADSTAYIIDGLHYNRPRFSPQVTSLGIFGVAGTTKLDKLTLVYEANYLIGKDEIDNKTHAGFLNTSDGSAVDPLKYDINNGDLDGYNVYLKMNYAVSDVVTLGLVAGMGSGDDDPTSGKGNVNKLRTAGFFYLTEVWEDSIMPDEEGITPQGLGAPNVRAYRELENTTAIQANVTFKITPKWDFFTSFTYLKATQPIFAWTAAGPDLTKSADDIGMEIDFKTNYKLMDKLTLSFMGGYFIPGTGAQYLINGNDKFDKAAYELKTTITFVF</sequence>
<accession>A0A0W8G105</accession>
<reference evidence="1" key="1">
    <citation type="journal article" date="2015" name="Proc. Natl. Acad. Sci. U.S.A.">
        <title>Networks of energetic and metabolic interactions define dynamics in microbial communities.</title>
        <authorList>
            <person name="Embree M."/>
            <person name="Liu J.K."/>
            <person name="Al-Bassam M.M."/>
            <person name="Zengler K."/>
        </authorList>
    </citation>
    <scope>NUCLEOTIDE SEQUENCE</scope>
</reference>
<name>A0A0W8G105_9ZZZZ</name>
<gene>
    <name evidence="1" type="ORF">ASZ90_003342</name>
</gene>
<organism evidence="1">
    <name type="scientific">hydrocarbon metagenome</name>
    <dbReference type="NCBI Taxonomy" id="938273"/>
    <lineage>
        <taxon>unclassified sequences</taxon>
        <taxon>metagenomes</taxon>
        <taxon>ecological metagenomes</taxon>
    </lineage>
</organism>
<dbReference type="Gene3D" id="2.40.160.100">
    <property type="match status" value="1"/>
</dbReference>
<protein>
    <recommendedName>
        <fullName evidence="2">Alginate export domain-containing protein</fullName>
    </recommendedName>
</protein>
<comment type="caution">
    <text evidence="1">The sequence shown here is derived from an EMBL/GenBank/DDBJ whole genome shotgun (WGS) entry which is preliminary data.</text>
</comment>
<evidence type="ECO:0000313" key="1">
    <source>
        <dbReference type="EMBL" id="KUG26826.1"/>
    </source>
</evidence>
<dbReference type="AlphaFoldDB" id="A0A0W8G105"/>
<dbReference type="EMBL" id="LNQE01000400">
    <property type="protein sequence ID" value="KUG26826.1"/>
    <property type="molecule type" value="Genomic_DNA"/>
</dbReference>